<feature type="compositionally biased region" description="Low complexity" evidence="1">
    <location>
        <begin position="8"/>
        <end position="24"/>
    </location>
</feature>
<evidence type="ECO:0000313" key="2">
    <source>
        <dbReference type="EMBL" id="MPC53082.1"/>
    </source>
</evidence>
<dbReference type="EMBL" id="VSRR010011370">
    <property type="protein sequence ID" value="MPC53082.1"/>
    <property type="molecule type" value="Genomic_DNA"/>
</dbReference>
<organism evidence="2 3">
    <name type="scientific">Portunus trituberculatus</name>
    <name type="common">Swimming crab</name>
    <name type="synonym">Neptunus trituberculatus</name>
    <dbReference type="NCBI Taxonomy" id="210409"/>
    <lineage>
        <taxon>Eukaryota</taxon>
        <taxon>Metazoa</taxon>
        <taxon>Ecdysozoa</taxon>
        <taxon>Arthropoda</taxon>
        <taxon>Crustacea</taxon>
        <taxon>Multicrustacea</taxon>
        <taxon>Malacostraca</taxon>
        <taxon>Eumalacostraca</taxon>
        <taxon>Eucarida</taxon>
        <taxon>Decapoda</taxon>
        <taxon>Pleocyemata</taxon>
        <taxon>Brachyura</taxon>
        <taxon>Eubrachyura</taxon>
        <taxon>Portunoidea</taxon>
        <taxon>Portunidae</taxon>
        <taxon>Portuninae</taxon>
        <taxon>Portunus</taxon>
    </lineage>
</organism>
<reference evidence="2 3" key="1">
    <citation type="submission" date="2019-05" db="EMBL/GenBank/DDBJ databases">
        <title>Another draft genome of Portunus trituberculatus and its Hox gene families provides insights of decapod evolution.</title>
        <authorList>
            <person name="Jeong J.-H."/>
            <person name="Song I."/>
            <person name="Kim S."/>
            <person name="Choi T."/>
            <person name="Kim D."/>
            <person name="Ryu S."/>
            <person name="Kim W."/>
        </authorList>
    </citation>
    <scope>NUCLEOTIDE SEQUENCE [LARGE SCALE GENOMIC DNA]</scope>
    <source>
        <tissue evidence="2">Muscle</tissue>
    </source>
</reference>
<dbReference type="Proteomes" id="UP000324222">
    <property type="component" value="Unassembled WGS sequence"/>
</dbReference>
<comment type="caution">
    <text evidence="2">The sequence shown here is derived from an EMBL/GenBank/DDBJ whole genome shotgun (WGS) entry which is preliminary data.</text>
</comment>
<accession>A0A5B7G2C5</accession>
<protein>
    <submittedName>
        <fullName evidence="2">Uncharacterized protein</fullName>
    </submittedName>
</protein>
<evidence type="ECO:0000313" key="3">
    <source>
        <dbReference type="Proteomes" id="UP000324222"/>
    </source>
</evidence>
<feature type="region of interest" description="Disordered" evidence="1">
    <location>
        <begin position="1"/>
        <end position="29"/>
    </location>
</feature>
<proteinExistence type="predicted"/>
<evidence type="ECO:0000256" key="1">
    <source>
        <dbReference type="SAM" id="MobiDB-lite"/>
    </source>
</evidence>
<name>A0A5B7G2C5_PORTR</name>
<gene>
    <name evidence="2" type="ORF">E2C01_046966</name>
</gene>
<dbReference type="AlphaFoldDB" id="A0A5B7G2C5"/>
<feature type="region of interest" description="Disordered" evidence="1">
    <location>
        <begin position="116"/>
        <end position="147"/>
    </location>
</feature>
<sequence length="228" mass="24925">MCGPPPTTTTATTTTTTTATITTATPPPARPPLLLPSIISITLTTTITRSHHLTYTNNPAIQPLLSCLQHPEPYYIFHYHHHNKHLLLDLHQETYQPSINPRLANTTILNHPHITQQTSSTEPTPGKHTCRPPITTTTTTTTTSGTPNPSYIHVSASPPHLPVVPPRHHKWRRPITQALCRLNIIAVNLLSPLLSACLFIHPLSYGHTGTLRPHCQGSAAGDPSGTRM</sequence>
<keyword evidence="3" id="KW-1185">Reference proteome</keyword>